<keyword evidence="5" id="KW-1185">Reference proteome</keyword>
<sequence length="169" mass="18400">MTARLFFALVPPTELADDIVPRAARLGLGGRLETPSRLHLTLAFHGACDHKTVSRLMARGQAVRGAAFTLSIDRVGGFRRARSVWFGPERAPQRLHDLAGELAPDGVDPTSFTPHITVIRDCAPPTPRPLFPPLIWHVSHVALIESGRQGAPGAYRQLARWRLPDAPGA</sequence>
<dbReference type="GO" id="GO:0016874">
    <property type="term" value="F:ligase activity"/>
    <property type="evidence" value="ECO:0007669"/>
    <property type="project" value="UniProtKB-KW"/>
</dbReference>
<dbReference type="EC" id="3.1.4.58" evidence="2"/>
<accession>A0A423Q014</accession>
<reference evidence="4 5" key="1">
    <citation type="submission" date="2013-10" db="EMBL/GenBank/DDBJ databases">
        <title>Salinisphaera japonica YTM-1 Genome Sequencing.</title>
        <authorList>
            <person name="Lai Q."/>
            <person name="Li C."/>
            <person name="Shao Z."/>
        </authorList>
    </citation>
    <scope>NUCLEOTIDE SEQUENCE [LARGE SCALE GENOMIC DNA]</scope>
    <source>
        <strain evidence="4 5">YTM-1</strain>
    </source>
</reference>
<feature type="short sequence motif" description="HXTX 1" evidence="2">
    <location>
        <begin position="39"/>
        <end position="42"/>
    </location>
</feature>
<feature type="domain" description="Phosphoesterase HXTX" evidence="3">
    <location>
        <begin position="11"/>
        <end position="85"/>
    </location>
</feature>
<dbReference type="AlphaFoldDB" id="A0A423Q014"/>
<dbReference type="SUPFAM" id="SSF55144">
    <property type="entry name" value="LigT-like"/>
    <property type="match status" value="1"/>
</dbReference>
<comment type="function">
    <text evidence="2">Hydrolyzes RNA 2',3'-cyclic phosphodiester to an RNA 2'-phosphomonoester.</text>
</comment>
<dbReference type="HAMAP" id="MF_01940">
    <property type="entry name" value="RNA_CPDase"/>
    <property type="match status" value="1"/>
</dbReference>
<name>A0A423Q014_9GAMM</name>
<dbReference type="InParanoid" id="A0A423Q014"/>
<keyword evidence="1 2" id="KW-0378">Hydrolase</keyword>
<keyword evidence="4" id="KW-0436">Ligase</keyword>
<dbReference type="Proteomes" id="UP000285310">
    <property type="component" value="Unassembled WGS sequence"/>
</dbReference>
<dbReference type="PANTHER" id="PTHR35561:SF1">
    <property type="entry name" value="RNA 2',3'-CYCLIC PHOSPHODIESTERASE"/>
    <property type="match status" value="1"/>
</dbReference>
<evidence type="ECO:0000256" key="1">
    <source>
        <dbReference type="ARBA" id="ARBA00022801"/>
    </source>
</evidence>
<evidence type="ECO:0000259" key="3">
    <source>
        <dbReference type="Pfam" id="PF02834"/>
    </source>
</evidence>
<organism evidence="4 5">
    <name type="scientific">Salinisphaera japonica YTM-1</name>
    <dbReference type="NCBI Taxonomy" id="1209778"/>
    <lineage>
        <taxon>Bacteria</taxon>
        <taxon>Pseudomonadati</taxon>
        <taxon>Pseudomonadota</taxon>
        <taxon>Gammaproteobacteria</taxon>
        <taxon>Salinisphaerales</taxon>
        <taxon>Salinisphaeraceae</taxon>
        <taxon>Salinisphaera</taxon>
    </lineage>
</organism>
<comment type="similarity">
    <text evidence="2">Belongs to the 2H phosphoesterase superfamily. ThpR family.</text>
</comment>
<comment type="catalytic activity">
    <reaction evidence="2">
        <text>a 3'-end 2',3'-cyclophospho-ribonucleotide-RNA + H2O = a 3'-end 2'-phospho-ribonucleotide-RNA + H(+)</text>
        <dbReference type="Rhea" id="RHEA:11828"/>
        <dbReference type="Rhea" id="RHEA-COMP:10464"/>
        <dbReference type="Rhea" id="RHEA-COMP:17353"/>
        <dbReference type="ChEBI" id="CHEBI:15377"/>
        <dbReference type="ChEBI" id="CHEBI:15378"/>
        <dbReference type="ChEBI" id="CHEBI:83064"/>
        <dbReference type="ChEBI" id="CHEBI:173113"/>
        <dbReference type="EC" id="3.1.4.58"/>
    </reaction>
</comment>
<dbReference type="GO" id="GO:0004113">
    <property type="term" value="F:2',3'-cyclic-nucleotide 3'-phosphodiesterase activity"/>
    <property type="evidence" value="ECO:0007669"/>
    <property type="project" value="InterPro"/>
</dbReference>
<feature type="active site" description="Proton acceptor" evidence="2">
    <location>
        <position position="115"/>
    </location>
</feature>
<evidence type="ECO:0000313" key="4">
    <source>
        <dbReference type="EMBL" id="ROO31336.1"/>
    </source>
</evidence>
<dbReference type="EMBL" id="AYKG01000006">
    <property type="protein sequence ID" value="ROO31336.1"/>
    <property type="molecule type" value="Genomic_DNA"/>
</dbReference>
<dbReference type="GO" id="GO:0008664">
    <property type="term" value="F:RNA 2',3'-cyclic 3'-phosphodiesterase activity"/>
    <property type="evidence" value="ECO:0007669"/>
    <property type="project" value="UniProtKB-EC"/>
</dbReference>
<dbReference type="PANTHER" id="PTHR35561">
    <property type="entry name" value="RNA 2',3'-CYCLIC PHOSPHODIESTERASE"/>
    <property type="match status" value="1"/>
</dbReference>
<gene>
    <name evidence="4" type="ORF">SAJA_03305</name>
</gene>
<evidence type="ECO:0000313" key="5">
    <source>
        <dbReference type="Proteomes" id="UP000285310"/>
    </source>
</evidence>
<dbReference type="Pfam" id="PF02834">
    <property type="entry name" value="LigT_PEase"/>
    <property type="match status" value="1"/>
</dbReference>
<dbReference type="NCBIfam" id="TIGR02258">
    <property type="entry name" value="2_5_ligase"/>
    <property type="match status" value="1"/>
</dbReference>
<dbReference type="OrthoDB" id="7061261at2"/>
<comment type="caution">
    <text evidence="4">The sequence shown here is derived from an EMBL/GenBank/DDBJ whole genome shotgun (WGS) entry which is preliminary data.</text>
</comment>
<dbReference type="InterPro" id="IPR014051">
    <property type="entry name" value="Phosphoesterase_HXTX"/>
</dbReference>
<feature type="short sequence motif" description="HXTX 2" evidence="2">
    <location>
        <begin position="115"/>
        <end position="118"/>
    </location>
</feature>
<dbReference type="Gene3D" id="3.90.1140.10">
    <property type="entry name" value="Cyclic phosphodiesterase"/>
    <property type="match status" value="1"/>
</dbReference>
<dbReference type="InterPro" id="IPR009097">
    <property type="entry name" value="Cyclic_Pdiesterase"/>
</dbReference>
<proteinExistence type="inferred from homology"/>
<dbReference type="RefSeq" id="WP_123657212.1">
    <property type="nucleotide sequence ID" value="NZ_AYKG01000006.1"/>
</dbReference>
<dbReference type="FunCoup" id="A0A423Q014">
    <property type="interactions" value="26"/>
</dbReference>
<feature type="active site" description="Proton donor" evidence="2">
    <location>
        <position position="39"/>
    </location>
</feature>
<dbReference type="InterPro" id="IPR004175">
    <property type="entry name" value="RNA_CPDase"/>
</dbReference>
<evidence type="ECO:0000256" key="2">
    <source>
        <dbReference type="HAMAP-Rule" id="MF_01940"/>
    </source>
</evidence>
<protein>
    <recommendedName>
        <fullName evidence="2">RNA 2',3'-cyclic phosphodiesterase</fullName>
        <shortName evidence="2">RNA 2',3'-CPDase</shortName>
        <ecNumber evidence="2">3.1.4.58</ecNumber>
    </recommendedName>
</protein>